<evidence type="ECO:0000256" key="6">
    <source>
        <dbReference type="SAM" id="Phobius"/>
    </source>
</evidence>
<protein>
    <recommendedName>
        <fullName evidence="7">ABC transmembrane type-1 domain-containing protein</fullName>
    </recommendedName>
</protein>
<feature type="domain" description="ABC transmembrane type-1" evidence="7">
    <location>
        <begin position="140"/>
        <end position="429"/>
    </location>
</feature>
<dbReference type="Pfam" id="PF00005">
    <property type="entry name" value="ABC_tran"/>
    <property type="match status" value="1"/>
</dbReference>
<feature type="transmembrane region" description="Helical" evidence="6">
    <location>
        <begin position="282"/>
        <end position="305"/>
    </location>
</feature>
<feature type="compositionally biased region" description="Low complexity" evidence="5">
    <location>
        <begin position="60"/>
        <end position="76"/>
    </location>
</feature>
<name>A0ABR3VBQ4_9PEZI</name>
<gene>
    <name evidence="8" type="ORF">VTK73DRAFT_4235</name>
</gene>
<dbReference type="Proteomes" id="UP001586593">
    <property type="component" value="Unassembled WGS sequence"/>
</dbReference>
<dbReference type="InterPro" id="IPR027417">
    <property type="entry name" value="P-loop_NTPase"/>
</dbReference>
<feature type="transmembrane region" description="Helical" evidence="6">
    <location>
        <begin position="403"/>
        <end position="424"/>
    </location>
</feature>
<keyword evidence="4 6" id="KW-0472">Membrane</keyword>
<proteinExistence type="predicted"/>
<keyword evidence="3 6" id="KW-1133">Transmembrane helix</keyword>
<organism evidence="8 9">
    <name type="scientific">Phialemonium thermophilum</name>
    <dbReference type="NCBI Taxonomy" id="223376"/>
    <lineage>
        <taxon>Eukaryota</taxon>
        <taxon>Fungi</taxon>
        <taxon>Dikarya</taxon>
        <taxon>Ascomycota</taxon>
        <taxon>Pezizomycotina</taxon>
        <taxon>Sordariomycetes</taxon>
        <taxon>Sordariomycetidae</taxon>
        <taxon>Cephalothecales</taxon>
        <taxon>Cephalothecaceae</taxon>
        <taxon>Phialemonium</taxon>
    </lineage>
</organism>
<keyword evidence="9" id="KW-1185">Reference proteome</keyword>
<dbReference type="PROSITE" id="PS50929">
    <property type="entry name" value="ABC_TM1F"/>
    <property type="match status" value="1"/>
</dbReference>
<dbReference type="SUPFAM" id="SSF52540">
    <property type="entry name" value="P-loop containing nucleoside triphosphate hydrolases"/>
    <property type="match status" value="2"/>
</dbReference>
<feature type="transmembrane region" description="Helical" evidence="6">
    <location>
        <begin position="252"/>
        <end position="276"/>
    </location>
</feature>
<evidence type="ECO:0000256" key="5">
    <source>
        <dbReference type="SAM" id="MobiDB-lite"/>
    </source>
</evidence>
<reference evidence="8 9" key="1">
    <citation type="journal article" date="2024" name="Commun. Biol.">
        <title>Comparative genomic analysis of thermophilic fungi reveals convergent evolutionary adaptations and gene losses.</title>
        <authorList>
            <person name="Steindorff A.S."/>
            <person name="Aguilar-Pontes M.V."/>
            <person name="Robinson A.J."/>
            <person name="Andreopoulos B."/>
            <person name="LaButti K."/>
            <person name="Kuo A."/>
            <person name="Mondo S."/>
            <person name="Riley R."/>
            <person name="Otillar R."/>
            <person name="Haridas S."/>
            <person name="Lipzen A."/>
            <person name="Grimwood J."/>
            <person name="Schmutz J."/>
            <person name="Clum A."/>
            <person name="Reid I.D."/>
            <person name="Moisan M.C."/>
            <person name="Butler G."/>
            <person name="Nguyen T.T.M."/>
            <person name="Dewar K."/>
            <person name="Conant G."/>
            <person name="Drula E."/>
            <person name="Henrissat B."/>
            <person name="Hansel C."/>
            <person name="Singer S."/>
            <person name="Hutchinson M.I."/>
            <person name="de Vries R.P."/>
            <person name="Natvig D.O."/>
            <person name="Powell A.J."/>
            <person name="Tsang A."/>
            <person name="Grigoriev I.V."/>
        </authorList>
    </citation>
    <scope>NUCLEOTIDE SEQUENCE [LARGE SCALE GENOMIC DNA]</scope>
    <source>
        <strain evidence="8 9">ATCC 24622</strain>
    </source>
</reference>
<sequence length="582" mass="61058">MTVVSIAHRLSTVRNADHIIVLQDGQVAEQGTYEQLIAMDGVFAHLASLQSLGRWDEDGNGSSQRGYGSSGSSSSSLTQADLAGKELVVAASQEEQPPDDADGVESGSQTTSTAAIPTAPLAQTLRSIASILRPSLLWLAVALFAATIVGGTFSGSGLIFGFTVGALNPCDHETSRILSLGRFFGGLLFMLAVIELVANFAAWSAFGLLAERLLYVLRVLSFRSLLEQPLDWHQSGGRSPSGLLAIITKDGAAVGGFSGSIIGTVFSIVVNFVAAIVLSHIIAWKIAVVCLVVVPVLLGAGVMQLRQLARYEARHADAHAQANGIAVEAVGSIQTIASLSLEQEVLGTYKRALHAPGRDMVVQSALANVWLALSNSTSFLVYAFAYWWGARLIMKGEYSQRQFFIILVAMLVSAQLWGQMFTLAPEFSRARTAAARIFGTISMGSSTRVDRLGPSDGGAVAAGAEPSEEDVEASGKSQPGSAAGGRGAHVAFDKVCFSYASRPDAPVLQDVSFTVRPGQFCGLVGPSGAGKSTILKLVQGIYTATSGTVSIDGVDLARSKQNDPIRDAIAIVPQDPALFDGD</sequence>
<dbReference type="InterPro" id="IPR036640">
    <property type="entry name" value="ABC1_TM_sf"/>
</dbReference>
<dbReference type="InterPro" id="IPR011527">
    <property type="entry name" value="ABC1_TM_dom"/>
</dbReference>
<evidence type="ECO:0000256" key="2">
    <source>
        <dbReference type="ARBA" id="ARBA00022692"/>
    </source>
</evidence>
<dbReference type="SUPFAM" id="SSF90123">
    <property type="entry name" value="ABC transporter transmembrane region"/>
    <property type="match status" value="1"/>
</dbReference>
<dbReference type="CDD" id="cd18578">
    <property type="entry name" value="ABC_6TM_Pgp_ABCB1_D2_like"/>
    <property type="match status" value="1"/>
</dbReference>
<feature type="region of interest" description="Disordered" evidence="5">
    <location>
        <begin position="449"/>
        <end position="486"/>
    </location>
</feature>
<feature type="region of interest" description="Disordered" evidence="5">
    <location>
        <begin position="57"/>
        <end position="77"/>
    </location>
</feature>
<dbReference type="EMBL" id="JAZHXJ010002421">
    <property type="protein sequence ID" value="KAL1838816.1"/>
    <property type="molecule type" value="Genomic_DNA"/>
</dbReference>
<dbReference type="Gene3D" id="1.20.1560.10">
    <property type="entry name" value="ABC transporter type 1, transmembrane domain"/>
    <property type="match status" value="1"/>
</dbReference>
<dbReference type="PANTHER" id="PTHR24221">
    <property type="entry name" value="ATP-BINDING CASSETTE SUB-FAMILY B"/>
    <property type="match status" value="1"/>
</dbReference>
<keyword evidence="2 6" id="KW-0812">Transmembrane</keyword>
<feature type="region of interest" description="Disordered" evidence="5">
    <location>
        <begin position="93"/>
        <end position="113"/>
    </location>
</feature>
<evidence type="ECO:0000313" key="8">
    <source>
        <dbReference type="EMBL" id="KAL1838816.1"/>
    </source>
</evidence>
<dbReference type="InterPro" id="IPR039421">
    <property type="entry name" value="Type_1_exporter"/>
</dbReference>
<comment type="subcellular location">
    <subcellularLocation>
        <location evidence="1">Membrane</location>
        <topology evidence="1">Multi-pass membrane protein</topology>
    </subcellularLocation>
</comment>
<evidence type="ECO:0000313" key="9">
    <source>
        <dbReference type="Proteomes" id="UP001586593"/>
    </source>
</evidence>
<dbReference type="PANTHER" id="PTHR24221:SF219">
    <property type="entry name" value="ABC MULTIDRUG TRANSPORTER (EUROFUNG)"/>
    <property type="match status" value="1"/>
</dbReference>
<evidence type="ECO:0000259" key="7">
    <source>
        <dbReference type="PROSITE" id="PS50929"/>
    </source>
</evidence>
<evidence type="ECO:0000256" key="1">
    <source>
        <dbReference type="ARBA" id="ARBA00004141"/>
    </source>
</evidence>
<feature type="transmembrane region" description="Helical" evidence="6">
    <location>
        <begin position="136"/>
        <end position="163"/>
    </location>
</feature>
<evidence type="ECO:0000256" key="3">
    <source>
        <dbReference type="ARBA" id="ARBA00022989"/>
    </source>
</evidence>
<comment type="caution">
    <text evidence="8">The sequence shown here is derived from an EMBL/GenBank/DDBJ whole genome shotgun (WGS) entry which is preliminary data.</text>
</comment>
<evidence type="ECO:0000256" key="4">
    <source>
        <dbReference type="ARBA" id="ARBA00023136"/>
    </source>
</evidence>
<dbReference type="InterPro" id="IPR003439">
    <property type="entry name" value="ABC_transporter-like_ATP-bd"/>
</dbReference>
<accession>A0ABR3VBQ4</accession>
<dbReference type="Gene3D" id="3.40.50.300">
    <property type="entry name" value="P-loop containing nucleotide triphosphate hydrolases"/>
    <property type="match status" value="2"/>
</dbReference>
<feature type="transmembrane region" description="Helical" evidence="6">
    <location>
        <begin position="183"/>
        <end position="210"/>
    </location>
</feature>
<feature type="transmembrane region" description="Helical" evidence="6">
    <location>
        <begin position="365"/>
        <end position="388"/>
    </location>
</feature>
<dbReference type="Pfam" id="PF00664">
    <property type="entry name" value="ABC_membrane"/>
    <property type="match status" value="1"/>
</dbReference>